<dbReference type="EMBL" id="JAHHGM010000030">
    <property type="protein sequence ID" value="MBT2991214.1"/>
    <property type="molecule type" value="Genomic_DNA"/>
</dbReference>
<keyword evidence="1" id="KW-1133">Transmembrane helix</keyword>
<comment type="caution">
    <text evidence="3">The sequence shown here is derived from an EMBL/GenBank/DDBJ whole genome shotgun (WGS) entry which is preliminary data.</text>
</comment>
<proteinExistence type="predicted"/>
<reference evidence="3 4" key="1">
    <citation type="submission" date="2021-05" db="EMBL/GenBank/DDBJ databases">
        <title>Genetic and Functional Diversity in Clade A Lucinid endosymbionts from the Bahamas.</title>
        <authorList>
            <person name="Giani N.M."/>
            <person name="Engel A.S."/>
            <person name="Campbell B.J."/>
        </authorList>
    </citation>
    <scope>NUCLEOTIDE SEQUENCE [LARGE SCALE GENOMIC DNA]</scope>
    <source>
        <strain evidence="3">LUC16012Gg_MoonRockCtena</strain>
    </source>
</reference>
<name>A0A944MC98_9GAMM</name>
<dbReference type="AlphaFoldDB" id="A0A944MC98"/>
<keyword evidence="1" id="KW-0812">Transmembrane</keyword>
<protein>
    <submittedName>
        <fullName evidence="3">Uncharacterized protein</fullName>
    </submittedName>
</protein>
<feature type="signal peptide" evidence="2">
    <location>
        <begin position="1"/>
        <end position="18"/>
    </location>
</feature>
<organism evidence="3 4">
    <name type="scientific">Candidatus Thiodiazotropha taylori</name>
    <dbReference type="NCBI Taxonomy" id="2792791"/>
    <lineage>
        <taxon>Bacteria</taxon>
        <taxon>Pseudomonadati</taxon>
        <taxon>Pseudomonadota</taxon>
        <taxon>Gammaproteobacteria</taxon>
        <taxon>Chromatiales</taxon>
        <taxon>Sedimenticolaceae</taxon>
        <taxon>Candidatus Thiodiazotropha</taxon>
    </lineage>
</organism>
<feature type="transmembrane region" description="Helical" evidence="1">
    <location>
        <begin position="30"/>
        <end position="47"/>
    </location>
</feature>
<dbReference type="Proteomes" id="UP000770889">
    <property type="component" value="Unassembled WGS sequence"/>
</dbReference>
<feature type="transmembrane region" description="Helical" evidence="1">
    <location>
        <begin position="121"/>
        <end position="146"/>
    </location>
</feature>
<sequence>MKYTAVFILLILPFPASANAGIPMLALAWPVYWVALIPVILFEGYIAKNIIGLEIKESFSIAATSNFVSTLIGIPLAWAVMLLVEIGAAYIGQFLEYKGTIADIVTFPFMVAWLPPLDNVWLVYLAFVILAIPFCLVSIFIEAYTAKRMLKSVEMPIIFKWSRTSNLLSYSIIIIISAIYPYGVATNT</sequence>
<evidence type="ECO:0000313" key="4">
    <source>
        <dbReference type="Proteomes" id="UP000770889"/>
    </source>
</evidence>
<evidence type="ECO:0000256" key="1">
    <source>
        <dbReference type="SAM" id="Phobius"/>
    </source>
</evidence>
<feature type="transmembrane region" description="Helical" evidence="1">
    <location>
        <begin position="67"/>
        <end position="91"/>
    </location>
</feature>
<feature type="transmembrane region" description="Helical" evidence="1">
    <location>
        <begin position="167"/>
        <end position="185"/>
    </location>
</feature>
<evidence type="ECO:0000313" key="3">
    <source>
        <dbReference type="EMBL" id="MBT2991214.1"/>
    </source>
</evidence>
<keyword evidence="1" id="KW-0472">Membrane</keyword>
<gene>
    <name evidence="3" type="ORF">KME65_19815</name>
</gene>
<keyword evidence="2" id="KW-0732">Signal</keyword>
<evidence type="ECO:0000256" key="2">
    <source>
        <dbReference type="SAM" id="SignalP"/>
    </source>
</evidence>
<feature type="chain" id="PRO_5037911573" evidence="2">
    <location>
        <begin position="19"/>
        <end position="188"/>
    </location>
</feature>
<accession>A0A944MC98</accession>